<evidence type="ECO:0000313" key="1">
    <source>
        <dbReference type="EMBL" id="WXB14000.1"/>
    </source>
</evidence>
<keyword evidence="2" id="KW-1185">Reference proteome</keyword>
<dbReference type="Proteomes" id="UP001370348">
    <property type="component" value="Chromosome"/>
</dbReference>
<reference evidence="1 2" key="1">
    <citation type="submission" date="2021-12" db="EMBL/GenBank/DDBJ databases">
        <title>Discovery of the Pendulisporaceae a myxobacterial family with distinct sporulation behavior and unique specialized metabolism.</title>
        <authorList>
            <person name="Garcia R."/>
            <person name="Popoff A."/>
            <person name="Bader C.D."/>
            <person name="Loehr J."/>
            <person name="Walesch S."/>
            <person name="Walt C."/>
            <person name="Boldt J."/>
            <person name="Bunk B."/>
            <person name="Haeckl F.J.F.P.J."/>
            <person name="Gunesch A.P."/>
            <person name="Birkelbach J."/>
            <person name="Nuebel U."/>
            <person name="Pietschmann T."/>
            <person name="Bach T."/>
            <person name="Mueller R."/>
        </authorList>
    </citation>
    <scope>NUCLEOTIDE SEQUENCE [LARGE SCALE GENOMIC DNA]</scope>
    <source>
        <strain evidence="1 2">MSr11954</strain>
    </source>
</reference>
<name>A0ABZ2LTE4_9BACT</name>
<dbReference type="RefSeq" id="WP_394823617.1">
    <property type="nucleotide sequence ID" value="NZ_CP089984.1"/>
</dbReference>
<proteinExistence type="predicted"/>
<organism evidence="1 2">
    <name type="scientific">Pendulispora albinea</name>
    <dbReference type="NCBI Taxonomy" id="2741071"/>
    <lineage>
        <taxon>Bacteria</taxon>
        <taxon>Pseudomonadati</taxon>
        <taxon>Myxococcota</taxon>
        <taxon>Myxococcia</taxon>
        <taxon>Myxococcales</taxon>
        <taxon>Sorangiineae</taxon>
        <taxon>Pendulisporaceae</taxon>
        <taxon>Pendulispora</taxon>
    </lineage>
</organism>
<accession>A0ABZ2LTE4</accession>
<protein>
    <submittedName>
        <fullName evidence="1">Uncharacterized protein</fullName>
    </submittedName>
</protein>
<evidence type="ECO:0000313" key="2">
    <source>
        <dbReference type="Proteomes" id="UP001370348"/>
    </source>
</evidence>
<gene>
    <name evidence="1" type="ORF">LZC94_39995</name>
</gene>
<sequence length="119" mass="13376">MLSQPDTHEKFSGRERRRHRVFVTHNSEYHCRDGICVAVRDLRTGRFLPEHMAVGKRVSSGIRFTEVGGIASISEPGDPHVGEQICFISGEPEPEEEVLTSPVRAIERPPKEVVALYPN</sequence>
<dbReference type="EMBL" id="CP089984">
    <property type="protein sequence ID" value="WXB14000.1"/>
    <property type="molecule type" value="Genomic_DNA"/>
</dbReference>